<accession>A0A0P9D7G1</accession>
<dbReference type="GO" id="GO:0006313">
    <property type="term" value="P:DNA transposition"/>
    <property type="evidence" value="ECO:0007669"/>
    <property type="project" value="InterPro"/>
</dbReference>
<sequence>MAGRTDFITDARWEDVWTIWYTFVDDAYRVLEQHYGAWRRSGPQPLFSDSEAITVGLIIDTWFAGHEALGLSFLRQYHPTLFPHLPPDGWFNQRRSVLALLIDQVRRVLSWHHGLLAADDPVRLLDSVPVTLATYTRGGDNRTVNGSEYFGVASSKGAKLFGLRLHVTTTVGQVMDDWVLAPASYHDSTPMGAVFEQAHDLLVLGDGAFNNPTLEPVLGEKHRVEIVAPPRKNSKSREPWAKAKRNWIGRVRRKIETAFSVLQTVFRIEQPNARSLRGAICRIATRFLAYNLCFLTPHALGQLYTKTTPN</sequence>
<dbReference type="GO" id="GO:0004803">
    <property type="term" value="F:transposase activity"/>
    <property type="evidence" value="ECO:0007669"/>
    <property type="project" value="InterPro"/>
</dbReference>
<dbReference type="EMBL" id="LJCR01000178">
    <property type="protein sequence ID" value="KPV53785.1"/>
    <property type="molecule type" value="Genomic_DNA"/>
</dbReference>
<keyword evidence="3" id="KW-1185">Reference proteome</keyword>
<dbReference type="GO" id="GO:0003677">
    <property type="term" value="F:DNA binding"/>
    <property type="evidence" value="ECO:0007669"/>
    <property type="project" value="InterPro"/>
</dbReference>
<feature type="domain" description="Transposase IS4-like" evidence="1">
    <location>
        <begin position="119"/>
        <end position="292"/>
    </location>
</feature>
<evidence type="ECO:0000313" key="2">
    <source>
        <dbReference type="EMBL" id="KPV53785.1"/>
    </source>
</evidence>
<dbReference type="InterPro" id="IPR002559">
    <property type="entry name" value="Transposase_11"/>
</dbReference>
<dbReference type="AlphaFoldDB" id="A0A0P9D7G1"/>
<protein>
    <recommendedName>
        <fullName evidence="1">Transposase IS4-like domain-containing protein</fullName>
    </recommendedName>
</protein>
<evidence type="ECO:0000313" key="3">
    <source>
        <dbReference type="Proteomes" id="UP000050509"/>
    </source>
</evidence>
<organism evidence="2 3">
    <name type="scientific">Kouleothrix aurantiaca</name>
    <dbReference type="NCBI Taxonomy" id="186479"/>
    <lineage>
        <taxon>Bacteria</taxon>
        <taxon>Bacillati</taxon>
        <taxon>Chloroflexota</taxon>
        <taxon>Chloroflexia</taxon>
        <taxon>Chloroflexales</taxon>
        <taxon>Roseiflexineae</taxon>
        <taxon>Roseiflexaceae</taxon>
        <taxon>Kouleothrix</taxon>
    </lineage>
</organism>
<dbReference type="Pfam" id="PF01609">
    <property type="entry name" value="DDE_Tnp_1"/>
    <property type="match status" value="1"/>
</dbReference>
<name>A0A0P9D7G1_9CHLR</name>
<proteinExistence type="predicted"/>
<comment type="caution">
    <text evidence="2">The sequence shown here is derived from an EMBL/GenBank/DDBJ whole genome shotgun (WGS) entry which is preliminary data.</text>
</comment>
<gene>
    <name evidence="2" type="ORF">SE17_07580</name>
</gene>
<reference evidence="2 3" key="1">
    <citation type="submission" date="2015-09" db="EMBL/GenBank/DDBJ databases">
        <title>Draft genome sequence of Kouleothrix aurantiaca JCM 19913.</title>
        <authorList>
            <person name="Hemp J."/>
        </authorList>
    </citation>
    <scope>NUCLEOTIDE SEQUENCE [LARGE SCALE GENOMIC DNA]</scope>
    <source>
        <strain evidence="2 3">COM-B</strain>
    </source>
</reference>
<evidence type="ECO:0000259" key="1">
    <source>
        <dbReference type="Pfam" id="PF01609"/>
    </source>
</evidence>
<dbReference type="Proteomes" id="UP000050509">
    <property type="component" value="Unassembled WGS sequence"/>
</dbReference>